<evidence type="ECO:0000313" key="5">
    <source>
        <dbReference type="EMBL" id="GAB1251762.1"/>
    </source>
</evidence>
<keyword evidence="1 3" id="KW-0963">Cytoplasm</keyword>
<evidence type="ECO:0000313" key="6">
    <source>
        <dbReference type="Proteomes" id="UP001628220"/>
    </source>
</evidence>
<dbReference type="Proteomes" id="UP001628220">
    <property type="component" value="Unassembled WGS sequence"/>
</dbReference>
<evidence type="ECO:0000256" key="1">
    <source>
        <dbReference type="ARBA" id="ARBA00022490"/>
    </source>
</evidence>
<organism evidence="5 6">
    <name type="scientific">Porphyromonas miyakawae</name>
    <dbReference type="NCBI Taxonomy" id="3137470"/>
    <lineage>
        <taxon>Bacteria</taxon>
        <taxon>Pseudomonadati</taxon>
        <taxon>Bacteroidota</taxon>
        <taxon>Bacteroidia</taxon>
        <taxon>Bacteroidales</taxon>
        <taxon>Porphyromonadaceae</taxon>
        <taxon>Porphyromonas</taxon>
    </lineage>
</organism>
<sequence length="158" mass="17420">MKPTEEQIKSIVASLLTEGEEFLVSVKVSPRNEIKVRVDAYHGLSIDRCVALSRAIEASLNRDEEDFSLEVSSAGLDMPYVVPEQYRKHVGDPITVLLKTGERLDGVLVSVEDEGKFVVGLPTKGKKGTSKKCTEATAEPSAERMISSEEVKEACYRF</sequence>
<gene>
    <name evidence="3" type="primary">rimP</name>
    <name evidence="5" type="ORF">Tsumi_08660</name>
</gene>
<comment type="similarity">
    <text evidence="3">Belongs to the RimP family.</text>
</comment>
<comment type="function">
    <text evidence="3">Required for maturation of 30S ribosomal subunits.</text>
</comment>
<evidence type="ECO:0000259" key="4">
    <source>
        <dbReference type="Pfam" id="PF02576"/>
    </source>
</evidence>
<feature type="domain" description="Ribosome maturation factor RimP N-terminal" evidence="4">
    <location>
        <begin position="16"/>
        <end position="77"/>
    </location>
</feature>
<dbReference type="Gene3D" id="3.30.300.70">
    <property type="entry name" value="RimP-like superfamily, N-terminal"/>
    <property type="match status" value="1"/>
</dbReference>
<proteinExistence type="inferred from homology"/>
<comment type="caution">
    <text evidence="5">The sequence shown here is derived from an EMBL/GenBank/DDBJ whole genome shotgun (WGS) entry which is preliminary data.</text>
</comment>
<dbReference type="InterPro" id="IPR028989">
    <property type="entry name" value="RimP_N"/>
</dbReference>
<reference evidence="5 6" key="1">
    <citation type="journal article" date="2025" name="Int. J. Syst. Evol. Microbiol.">
        <title>Desulfovibrio falkowii sp. nov., Porphyromonas miyakawae sp. nov., Mediterraneibacter flintii sp. nov. and Owariibacterium komagatae gen. nov., sp. nov., isolated from human faeces.</title>
        <authorList>
            <person name="Hamaguchi T."/>
            <person name="Ohara M."/>
            <person name="Hisatomi A."/>
            <person name="Sekiguchi K."/>
            <person name="Takeda J.I."/>
            <person name="Ueyama J."/>
            <person name="Ito M."/>
            <person name="Nishiwaki H."/>
            <person name="Ogi T."/>
            <person name="Hirayama M."/>
            <person name="Ohkuma M."/>
            <person name="Sakamoto M."/>
            <person name="Ohno K."/>
        </authorList>
    </citation>
    <scope>NUCLEOTIDE SEQUENCE [LARGE SCALE GENOMIC DNA]</scope>
    <source>
        <strain evidence="5 6">13CB11C</strain>
    </source>
</reference>
<dbReference type="PANTHER" id="PTHR33867:SF1">
    <property type="entry name" value="RIBOSOME MATURATION FACTOR RIMP"/>
    <property type="match status" value="1"/>
</dbReference>
<evidence type="ECO:0000256" key="3">
    <source>
        <dbReference type="HAMAP-Rule" id="MF_01077"/>
    </source>
</evidence>
<dbReference type="HAMAP" id="MF_01077">
    <property type="entry name" value="RimP"/>
    <property type="match status" value="1"/>
</dbReference>
<dbReference type="SUPFAM" id="SSF75420">
    <property type="entry name" value="YhbC-like, N-terminal domain"/>
    <property type="match status" value="1"/>
</dbReference>
<dbReference type="RefSeq" id="WP_411915563.1">
    <property type="nucleotide sequence ID" value="NZ_BAAFSF010000001.1"/>
</dbReference>
<dbReference type="NCBIfam" id="NF002531">
    <property type="entry name" value="PRK02001.1"/>
    <property type="match status" value="1"/>
</dbReference>
<keyword evidence="6" id="KW-1185">Reference proteome</keyword>
<name>A0ABQ0E247_9PORP</name>
<dbReference type="EMBL" id="BAAFSF010000001">
    <property type="protein sequence ID" value="GAB1251762.1"/>
    <property type="molecule type" value="Genomic_DNA"/>
</dbReference>
<keyword evidence="2 3" id="KW-0690">Ribosome biogenesis</keyword>
<dbReference type="InterPro" id="IPR035956">
    <property type="entry name" value="RimP_N_sf"/>
</dbReference>
<accession>A0ABQ0E247</accession>
<dbReference type="PANTHER" id="PTHR33867">
    <property type="entry name" value="RIBOSOME MATURATION FACTOR RIMP"/>
    <property type="match status" value="1"/>
</dbReference>
<dbReference type="Pfam" id="PF02576">
    <property type="entry name" value="RimP_N"/>
    <property type="match status" value="1"/>
</dbReference>
<dbReference type="InterPro" id="IPR003728">
    <property type="entry name" value="Ribosome_maturation_RimP"/>
</dbReference>
<protein>
    <recommendedName>
        <fullName evidence="3">Ribosome maturation factor RimP</fullName>
    </recommendedName>
</protein>
<evidence type="ECO:0000256" key="2">
    <source>
        <dbReference type="ARBA" id="ARBA00022517"/>
    </source>
</evidence>
<comment type="subcellular location">
    <subcellularLocation>
        <location evidence="3">Cytoplasm</location>
    </subcellularLocation>
</comment>